<protein>
    <submittedName>
        <fullName evidence="1">Uncharacterized protein</fullName>
    </submittedName>
</protein>
<organismHost>
    <name type="scientific">Pseudomonas aeruginosa</name>
    <dbReference type="NCBI Taxonomy" id="287"/>
</organismHost>
<name>A0A0H5B390_BPK21</name>
<dbReference type="OrthoDB" id="32018at10239"/>
<dbReference type="KEGG" id="vg:26645279"/>
<accession>A0A0H5B390</accession>
<reference evidence="1 2" key="1">
    <citation type="submission" date="2015-07" db="EMBL/GenBank/DDBJ databases">
        <title>Characterization of Pseudomonas aeruginosa phage KPP21 belonging to family Podoviridae genus N4-like viruses, isolated in Japan.</title>
        <authorList>
            <person name="Shigehisa R."/>
            <person name="Uchiyama J."/>
            <person name="Kato S."/>
            <person name="Takemura-Uchiyama I."/>
            <person name="Ujihara T."/>
            <person name="Sakaguchi Y."/>
            <person name="Okamoto N."/>
            <person name="Shimakura H."/>
            <person name="Daibata M."/>
            <person name="Sakaguchi M."/>
            <person name="Matsuzaki S."/>
        </authorList>
    </citation>
    <scope>NUCLEOTIDE SEQUENCE [LARGE SCALE GENOMIC DNA]</scope>
</reference>
<evidence type="ECO:0000313" key="2">
    <source>
        <dbReference type="Proteomes" id="UP000203732"/>
    </source>
</evidence>
<sequence length="107" mass="12308">MSNYENGDLIFFTNANGQMECKLILDGKISKFLESNPDLEGIWNFDLQAKRWFWGFLDKKKDNAVTFDHAFVDPPTIGAPDVWHSVPKEVRLMKTLTIENIANMQAE</sequence>
<proteinExistence type="predicted"/>
<evidence type="ECO:0000313" key="1">
    <source>
        <dbReference type="EMBL" id="BAR94622.1"/>
    </source>
</evidence>
<keyword evidence="2" id="KW-1185">Reference proteome</keyword>
<dbReference type="EMBL" id="LC064302">
    <property type="protein sequence ID" value="BAR94622.1"/>
    <property type="molecule type" value="Genomic_DNA"/>
</dbReference>
<dbReference type="Proteomes" id="UP000203732">
    <property type="component" value="Segment"/>
</dbReference>
<organism evidence="1 2">
    <name type="scientific">Pseudomonas phage KPP21</name>
    <dbReference type="NCBI Taxonomy" id="1678082"/>
    <lineage>
        <taxon>Viruses</taxon>
        <taxon>Duplodnaviria</taxon>
        <taxon>Heunggongvirae</taxon>
        <taxon>Uroviricota</taxon>
        <taxon>Caudoviricetes</taxon>
        <taxon>Schitoviridae</taxon>
        <taxon>Migulavirinae</taxon>
        <taxon>Luzseptimavirus</taxon>
        <taxon>Luzseptimavirus KPP21</taxon>
    </lineage>
</organism>
<dbReference type="GeneID" id="26645279"/>
<dbReference type="RefSeq" id="YP_009219012.1">
    <property type="nucleotide sequence ID" value="NC_029017.1"/>
</dbReference>